<evidence type="ECO:0000259" key="8">
    <source>
        <dbReference type="PROSITE" id="PS50110"/>
    </source>
</evidence>
<dbReference type="InterPro" id="IPR036388">
    <property type="entry name" value="WH-like_DNA-bd_sf"/>
</dbReference>
<dbReference type="GO" id="GO:0006355">
    <property type="term" value="P:regulation of DNA-templated transcription"/>
    <property type="evidence" value="ECO:0007669"/>
    <property type="project" value="InterPro"/>
</dbReference>
<keyword evidence="4" id="KW-0804">Transcription</keyword>
<evidence type="ECO:0000256" key="5">
    <source>
        <dbReference type="ARBA" id="ARBA00024867"/>
    </source>
</evidence>
<dbReference type="Pfam" id="PF00072">
    <property type="entry name" value="Response_reg"/>
    <property type="match status" value="1"/>
</dbReference>
<comment type="caution">
    <text evidence="10">The sequence shown here is derived from an EMBL/GenBank/DDBJ whole genome shotgun (WGS) entry which is preliminary data.</text>
</comment>
<dbReference type="Gene3D" id="1.10.10.10">
    <property type="entry name" value="Winged helix-like DNA-binding domain superfamily/Winged helix DNA-binding domain"/>
    <property type="match status" value="1"/>
</dbReference>
<keyword evidence="2" id="KW-0805">Transcription regulation</keyword>
<dbReference type="InterPro" id="IPR001867">
    <property type="entry name" value="OmpR/PhoB-type_DNA-bd"/>
</dbReference>
<evidence type="ECO:0000256" key="6">
    <source>
        <dbReference type="PROSITE-ProRule" id="PRU00169"/>
    </source>
</evidence>
<feature type="DNA-binding region" description="OmpR/PhoB-type" evidence="7">
    <location>
        <begin position="137"/>
        <end position="237"/>
    </location>
</feature>
<dbReference type="SUPFAM" id="SSF52172">
    <property type="entry name" value="CheY-like"/>
    <property type="match status" value="1"/>
</dbReference>
<evidence type="ECO:0000313" key="10">
    <source>
        <dbReference type="EMBL" id="HJC87310.1"/>
    </source>
</evidence>
<protein>
    <recommendedName>
        <fullName evidence="1">Stage 0 sporulation protein A homolog</fullName>
    </recommendedName>
</protein>
<feature type="domain" description="Response regulatory" evidence="8">
    <location>
        <begin position="5"/>
        <end position="127"/>
    </location>
</feature>
<organism evidence="10 11">
    <name type="scientific">Candidatus Eisenbergiella intestinigallinarum</name>
    <dbReference type="NCBI Taxonomy" id="2838549"/>
    <lineage>
        <taxon>Bacteria</taxon>
        <taxon>Bacillati</taxon>
        <taxon>Bacillota</taxon>
        <taxon>Clostridia</taxon>
        <taxon>Lachnospirales</taxon>
        <taxon>Lachnospiraceae</taxon>
        <taxon>Eisenbergiella</taxon>
    </lineage>
</organism>
<evidence type="ECO:0000259" key="9">
    <source>
        <dbReference type="PROSITE" id="PS51755"/>
    </source>
</evidence>
<dbReference type="GO" id="GO:0000156">
    <property type="term" value="F:phosphorelay response regulator activity"/>
    <property type="evidence" value="ECO:0007669"/>
    <property type="project" value="TreeGrafter"/>
</dbReference>
<dbReference type="SMART" id="SM00448">
    <property type="entry name" value="REC"/>
    <property type="match status" value="1"/>
</dbReference>
<dbReference type="InterPro" id="IPR001789">
    <property type="entry name" value="Sig_transdc_resp-reg_receiver"/>
</dbReference>
<keyword evidence="3 7" id="KW-0238">DNA-binding</keyword>
<evidence type="ECO:0000256" key="3">
    <source>
        <dbReference type="ARBA" id="ARBA00023125"/>
    </source>
</evidence>
<evidence type="ECO:0000256" key="2">
    <source>
        <dbReference type="ARBA" id="ARBA00023015"/>
    </source>
</evidence>
<dbReference type="PANTHER" id="PTHR48111">
    <property type="entry name" value="REGULATOR OF RPOS"/>
    <property type="match status" value="1"/>
</dbReference>
<dbReference type="InterPro" id="IPR011006">
    <property type="entry name" value="CheY-like_superfamily"/>
</dbReference>
<dbReference type="GO" id="GO:0032993">
    <property type="term" value="C:protein-DNA complex"/>
    <property type="evidence" value="ECO:0007669"/>
    <property type="project" value="TreeGrafter"/>
</dbReference>
<evidence type="ECO:0000313" key="11">
    <source>
        <dbReference type="Proteomes" id="UP000823922"/>
    </source>
</evidence>
<feature type="modified residue" description="4-aspartylphosphate" evidence="6">
    <location>
        <position position="62"/>
    </location>
</feature>
<dbReference type="InterPro" id="IPR016032">
    <property type="entry name" value="Sig_transdc_resp-reg_C-effctor"/>
</dbReference>
<feature type="domain" description="OmpR/PhoB-type" evidence="9">
    <location>
        <begin position="137"/>
        <end position="237"/>
    </location>
</feature>
<evidence type="ECO:0000256" key="7">
    <source>
        <dbReference type="PROSITE-ProRule" id="PRU01091"/>
    </source>
</evidence>
<dbReference type="SMART" id="SM00862">
    <property type="entry name" value="Trans_reg_C"/>
    <property type="match status" value="1"/>
</dbReference>
<dbReference type="EMBL" id="DWVS01000117">
    <property type="protein sequence ID" value="HJC87310.1"/>
    <property type="molecule type" value="Genomic_DNA"/>
</dbReference>
<sequence length="244" mass="27311">MEKNRILLLEDDNSLIDGLQYSLEKNGFQLQAARSLEEGRRLLFGENGGESGMGDYDLLLLDVSLPDGTGFSLCEEVRRRGSNVPIIFLTAADEETSIIRGLDGGGDDYITKPFRLGELCSRIRAQLRRGAGTAREREELRSGPLRVDLTAGRAYLDGRGLELTAAEYRLLCLLMANEGRTLPRGRILDVLWDGNGNFVDDNTLSVYIRRLREKTEKDPSRPRMLLTVRGIGYRWEAENASEKG</sequence>
<dbReference type="PROSITE" id="PS50110">
    <property type="entry name" value="RESPONSE_REGULATORY"/>
    <property type="match status" value="1"/>
</dbReference>
<dbReference type="Pfam" id="PF00486">
    <property type="entry name" value="Trans_reg_C"/>
    <property type="match status" value="1"/>
</dbReference>
<dbReference type="PROSITE" id="PS51755">
    <property type="entry name" value="OMPR_PHOB"/>
    <property type="match status" value="1"/>
</dbReference>
<dbReference type="GO" id="GO:0005829">
    <property type="term" value="C:cytosol"/>
    <property type="evidence" value="ECO:0007669"/>
    <property type="project" value="TreeGrafter"/>
</dbReference>
<dbReference type="Proteomes" id="UP000823922">
    <property type="component" value="Unassembled WGS sequence"/>
</dbReference>
<dbReference type="AlphaFoldDB" id="A0A9D2QIN3"/>
<dbReference type="CDD" id="cd00383">
    <property type="entry name" value="trans_reg_C"/>
    <property type="match status" value="1"/>
</dbReference>
<keyword evidence="6" id="KW-0597">Phosphoprotein</keyword>
<dbReference type="PANTHER" id="PTHR48111:SF73">
    <property type="entry name" value="ALKALINE PHOSPHATASE SYNTHESIS TRANSCRIPTIONAL REGULATORY PROTEIN PHOP"/>
    <property type="match status" value="1"/>
</dbReference>
<dbReference type="InterPro" id="IPR039420">
    <property type="entry name" value="WalR-like"/>
</dbReference>
<proteinExistence type="predicted"/>
<evidence type="ECO:0000256" key="4">
    <source>
        <dbReference type="ARBA" id="ARBA00023163"/>
    </source>
</evidence>
<gene>
    <name evidence="10" type="ORF">H9926_04760</name>
</gene>
<reference evidence="10" key="2">
    <citation type="submission" date="2021-04" db="EMBL/GenBank/DDBJ databases">
        <authorList>
            <person name="Gilroy R."/>
        </authorList>
    </citation>
    <scope>NUCLEOTIDE SEQUENCE</scope>
    <source>
        <strain evidence="10">ChiBcec1-1630</strain>
    </source>
</reference>
<name>A0A9D2QIN3_9FIRM</name>
<dbReference type="Gene3D" id="6.10.250.690">
    <property type="match status" value="1"/>
</dbReference>
<dbReference type="SUPFAM" id="SSF46894">
    <property type="entry name" value="C-terminal effector domain of the bipartite response regulators"/>
    <property type="match status" value="1"/>
</dbReference>
<evidence type="ECO:0000256" key="1">
    <source>
        <dbReference type="ARBA" id="ARBA00018672"/>
    </source>
</evidence>
<dbReference type="Gene3D" id="3.40.50.2300">
    <property type="match status" value="1"/>
</dbReference>
<dbReference type="GO" id="GO:0000976">
    <property type="term" value="F:transcription cis-regulatory region binding"/>
    <property type="evidence" value="ECO:0007669"/>
    <property type="project" value="TreeGrafter"/>
</dbReference>
<reference evidence="10" key="1">
    <citation type="journal article" date="2021" name="PeerJ">
        <title>Extensive microbial diversity within the chicken gut microbiome revealed by metagenomics and culture.</title>
        <authorList>
            <person name="Gilroy R."/>
            <person name="Ravi A."/>
            <person name="Getino M."/>
            <person name="Pursley I."/>
            <person name="Horton D.L."/>
            <person name="Alikhan N.F."/>
            <person name="Baker D."/>
            <person name="Gharbi K."/>
            <person name="Hall N."/>
            <person name="Watson M."/>
            <person name="Adriaenssens E.M."/>
            <person name="Foster-Nyarko E."/>
            <person name="Jarju S."/>
            <person name="Secka A."/>
            <person name="Antonio M."/>
            <person name="Oren A."/>
            <person name="Chaudhuri R.R."/>
            <person name="La Ragione R."/>
            <person name="Hildebrand F."/>
            <person name="Pallen M.J."/>
        </authorList>
    </citation>
    <scope>NUCLEOTIDE SEQUENCE</scope>
    <source>
        <strain evidence="10">ChiBcec1-1630</strain>
    </source>
</reference>
<accession>A0A9D2QIN3</accession>
<comment type="function">
    <text evidence="5">May play the central regulatory role in sporulation. It may be an element of the effector pathway responsible for the activation of sporulation genes in response to nutritional stress. Spo0A may act in concert with spo0H (a sigma factor) to control the expression of some genes that are critical to the sporulation process.</text>
</comment>